<dbReference type="PROSITE" id="PS50937">
    <property type="entry name" value="HTH_MERR_2"/>
    <property type="match status" value="1"/>
</dbReference>
<dbReference type="Gene3D" id="1.10.1660.10">
    <property type="match status" value="1"/>
</dbReference>
<gene>
    <name evidence="3" type="ORF">HT134_22325</name>
</gene>
<comment type="caution">
    <text evidence="3">The sequence shown here is derived from an EMBL/GenBank/DDBJ whole genome shotgun (WGS) entry which is preliminary data.</text>
</comment>
<dbReference type="Pfam" id="PF13411">
    <property type="entry name" value="MerR_1"/>
    <property type="match status" value="1"/>
</dbReference>
<proteinExistence type="predicted"/>
<keyword evidence="1" id="KW-0238">DNA-binding</keyword>
<dbReference type="EMBL" id="JABWGO010000005">
    <property type="protein sequence ID" value="NUW42853.1"/>
    <property type="molecule type" value="Genomic_DNA"/>
</dbReference>
<dbReference type="InterPro" id="IPR000551">
    <property type="entry name" value="MerR-type_HTH_dom"/>
</dbReference>
<dbReference type="RefSeq" id="WP_175602393.1">
    <property type="nucleotide sequence ID" value="NZ_JABWGO010000005.1"/>
</dbReference>
<evidence type="ECO:0000256" key="1">
    <source>
        <dbReference type="ARBA" id="ARBA00023125"/>
    </source>
</evidence>
<evidence type="ECO:0000313" key="3">
    <source>
        <dbReference type="EMBL" id="NUW42853.1"/>
    </source>
</evidence>
<dbReference type="PANTHER" id="PTHR30204">
    <property type="entry name" value="REDOX-CYCLING DRUG-SENSING TRANSCRIPTIONAL ACTIVATOR SOXR"/>
    <property type="match status" value="1"/>
</dbReference>
<reference evidence="3 4" key="1">
    <citation type="submission" date="2020-06" db="EMBL/GenBank/DDBJ databases">
        <authorList>
            <person name="Chanama M."/>
        </authorList>
    </citation>
    <scope>NUCLEOTIDE SEQUENCE [LARGE SCALE GENOMIC DNA]</scope>
    <source>
        <strain evidence="3 4">TBRC6557</strain>
    </source>
</reference>
<organism evidence="3 4">
    <name type="scientific">Nonomuraea rhodomycinica</name>
    <dbReference type="NCBI Taxonomy" id="1712872"/>
    <lineage>
        <taxon>Bacteria</taxon>
        <taxon>Bacillati</taxon>
        <taxon>Actinomycetota</taxon>
        <taxon>Actinomycetes</taxon>
        <taxon>Streptosporangiales</taxon>
        <taxon>Streptosporangiaceae</taxon>
        <taxon>Nonomuraea</taxon>
    </lineage>
</organism>
<dbReference type="InterPro" id="IPR011256">
    <property type="entry name" value="Reg_factor_effector_dom_sf"/>
</dbReference>
<feature type="domain" description="HTH merR-type" evidence="2">
    <location>
        <begin position="4"/>
        <end position="74"/>
    </location>
</feature>
<dbReference type="GO" id="GO:0003700">
    <property type="term" value="F:DNA-binding transcription factor activity"/>
    <property type="evidence" value="ECO:0007669"/>
    <property type="project" value="InterPro"/>
</dbReference>
<dbReference type="InterPro" id="IPR009061">
    <property type="entry name" value="DNA-bd_dom_put_sf"/>
</dbReference>
<evidence type="ECO:0000313" key="4">
    <source>
        <dbReference type="Proteomes" id="UP000546126"/>
    </source>
</evidence>
<dbReference type="InterPro" id="IPR047057">
    <property type="entry name" value="MerR_fam"/>
</dbReference>
<dbReference type="PROSITE" id="PS00552">
    <property type="entry name" value="HTH_MERR_1"/>
    <property type="match status" value="1"/>
</dbReference>
<dbReference type="SMART" id="SM00422">
    <property type="entry name" value="HTH_MERR"/>
    <property type="match status" value="1"/>
</dbReference>
<evidence type="ECO:0000259" key="2">
    <source>
        <dbReference type="PROSITE" id="PS50937"/>
    </source>
</evidence>
<protein>
    <submittedName>
        <fullName evidence="3">MerR family transcriptional regulator</fullName>
    </submittedName>
</protein>
<dbReference type="Proteomes" id="UP000546126">
    <property type="component" value="Unassembled WGS sequence"/>
</dbReference>
<keyword evidence="4" id="KW-1185">Reference proteome</keyword>
<dbReference type="PANTHER" id="PTHR30204:SF97">
    <property type="entry name" value="MERR FAMILY REGULATORY PROTEIN"/>
    <property type="match status" value="1"/>
</dbReference>
<name>A0A7Y6IRQ6_9ACTN</name>
<sequence length="285" mass="31155">MPDLMTTGEFSARSNLTVKALRLYDTKGLLPPAQVDPRTGFRRYSRPQLALARRITLLRAIGMPLAEVGRVLRLTGPEAAQAVAEYWGRREAEWRAQQSVLAYIRGVFLEEGAGAYEVRERDVPEQRVISVQGHVDAASLAGFITAASATLFGHLSAAGGCLSGPPFAVFHGTVSQDSHGPVEVCVPTDSPIEPAGRIGLRLEPAHREAYIMVAKERCGHPAILPVYDALRVWLDDRDLPQCLSAREIYHPNWDTAGPAEHVADVAFPFGTVSRSERSRRRRAAG</sequence>
<dbReference type="Gene3D" id="3.20.80.10">
    <property type="entry name" value="Regulatory factor, effector binding domain"/>
    <property type="match status" value="1"/>
</dbReference>
<dbReference type="GO" id="GO:0003677">
    <property type="term" value="F:DNA binding"/>
    <property type="evidence" value="ECO:0007669"/>
    <property type="project" value="UniProtKB-KW"/>
</dbReference>
<dbReference type="AlphaFoldDB" id="A0A7Y6IRQ6"/>
<accession>A0A7Y6IRQ6</accession>
<dbReference type="SUPFAM" id="SSF46955">
    <property type="entry name" value="Putative DNA-binding domain"/>
    <property type="match status" value="1"/>
</dbReference>